<dbReference type="FunFam" id="2.10.10.10:FF:000001">
    <property type="entry name" value="Fibronectin 1a isoform 1"/>
    <property type="match status" value="1"/>
</dbReference>
<evidence type="ECO:0000256" key="2">
    <source>
        <dbReference type="ARBA" id="ARBA00022448"/>
    </source>
</evidence>
<dbReference type="SMART" id="SM01404">
    <property type="entry name" value="CIMR"/>
    <property type="match status" value="2"/>
</dbReference>
<dbReference type="Gene3D" id="2.10.10.10">
    <property type="entry name" value="Fibronectin, type II, collagen-binding"/>
    <property type="match status" value="1"/>
</dbReference>
<name>A0A6I9MVX6_9TELE</name>
<feature type="disulfide bond" evidence="9">
    <location>
        <begin position="129"/>
        <end position="155"/>
    </location>
</feature>
<protein>
    <submittedName>
        <fullName evidence="13">Cation-independent mannose-6-phosphate receptor-like</fullName>
    </submittedName>
</protein>
<dbReference type="GO" id="GO:0010008">
    <property type="term" value="C:endosome membrane"/>
    <property type="evidence" value="ECO:0007669"/>
    <property type="project" value="UniProtKB-SubCell"/>
</dbReference>
<gene>
    <name evidence="13" type="primary">LOC104943689</name>
</gene>
<evidence type="ECO:0000313" key="12">
    <source>
        <dbReference type="Proteomes" id="UP000504611"/>
    </source>
</evidence>
<dbReference type="CDD" id="cd00062">
    <property type="entry name" value="FN2"/>
    <property type="match status" value="1"/>
</dbReference>
<evidence type="ECO:0000256" key="5">
    <source>
        <dbReference type="ARBA" id="ARBA00022737"/>
    </source>
</evidence>
<evidence type="ECO:0000256" key="8">
    <source>
        <dbReference type="ARBA" id="ARBA00023157"/>
    </source>
</evidence>
<dbReference type="GO" id="GO:0005802">
    <property type="term" value="C:trans-Golgi network"/>
    <property type="evidence" value="ECO:0007669"/>
    <property type="project" value="TreeGrafter"/>
</dbReference>
<accession>A0A6I9MVX6</accession>
<dbReference type="InterPro" id="IPR000479">
    <property type="entry name" value="CIMR_rpt"/>
</dbReference>
<evidence type="ECO:0000256" key="1">
    <source>
        <dbReference type="ARBA" id="ARBA00004308"/>
    </source>
</evidence>
<keyword evidence="5" id="KW-0677">Repeat</keyword>
<dbReference type="PROSITE" id="PS00023">
    <property type="entry name" value="FN2_1"/>
    <property type="match status" value="1"/>
</dbReference>
<dbReference type="PANTHER" id="PTHR15071:SF0">
    <property type="entry name" value="MANNOSE 6-PHOSPHATE RECEPTOR-LIKE PROTEIN 1"/>
    <property type="match status" value="1"/>
</dbReference>
<dbReference type="Pfam" id="PF00040">
    <property type="entry name" value="fn2"/>
    <property type="match status" value="1"/>
</dbReference>
<evidence type="ECO:0000256" key="7">
    <source>
        <dbReference type="ARBA" id="ARBA00023136"/>
    </source>
</evidence>
<dbReference type="OrthoDB" id="4504960at2759"/>
<dbReference type="KEGG" id="ncc:104943689"/>
<dbReference type="GO" id="GO:0005537">
    <property type="term" value="F:D-mannose binding"/>
    <property type="evidence" value="ECO:0007669"/>
    <property type="project" value="InterPro"/>
</dbReference>
<organism evidence="12 13">
    <name type="scientific">Notothenia coriiceps</name>
    <name type="common">black rockcod</name>
    <dbReference type="NCBI Taxonomy" id="8208"/>
    <lineage>
        <taxon>Eukaryota</taxon>
        <taxon>Metazoa</taxon>
        <taxon>Chordata</taxon>
        <taxon>Craniata</taxon>
        <taxon>Vertebrata</taxon>
        <taxon>Euteleostomi</taxon>
        <taxon>Actinopterygii</taxon>
        <taxon>Neopterygii</taxon>
        <taxon>Teleostei</taxon>
        <taxon>Neoteleostei</taxon>
        <taxon>Acanthomorphata</taxon>
        <taxon>Eupercaria</taxon>
        <taxon>Perciformes</taxon>
        <taxon>Notothenioidei</taxon>
        <taxon>Nototheniidae</taxon>
        <taxon>Notothenia</taxon>
    </lineage>
</organism>
<dbReference type="PROSITE" id="PS51914">
    <property type="entry name" value="MRH"/>
    <property type="match status" value="2"/>
</dbReference>
<dbReference type="SMART" id="SM00059">
    <property type="entry name" value="FN2"/>
    <property type="match status" value="1"/>
</dbReference>
<dbReference type="GeneID" id="104943689"/>
<dbReference type="RefSeq" id="XP_010767448.1">
    <property type="nucleotide sequence ID" value="XM_010769146.1"/>
</dbReference>
<feature type="domain" description="Fibronectin type-II" evidence="10">
    <location>
        <begin position="124"/>
        <end position="172"/>
    </location>
</feature>
<evidence type="ECO:0000259" key="10">
    <source>
        <dbReference type="PROSITE" id="PS51092"/>
    </source>
</evidence>
<keyword evidence="6" id="KW-1133">Transmembrane helix</keyword>
<keyword evidence="4" id="KW-0732">Signal</keyword>
<proteinExistence type="predicted"/>
<feature type="disulfide bond" evidence="9">
    <location>
        <begin position="143"/>
        <end position="170"/>
    </location>
</feature>
<keyword evidence="3" id="KW-0812">Transmembrane</keyword>
<evidence type="ECO:0000256" key="4">
    <source>
        <dbReference type="ARBA" id="ARBA00022729"/>
    </source>
</evidence>
<feature type="domain" description="MRH" evidence="11">
    <location>
        <begin position="220"/>
        <end position="298"/>
    </location>
</feature>
<dbReference type="GO" id="GO:0007041">
    <property type="term" value="P:lysosomal transport"/>
    <property type="evidence" value="ECO:0007669"/>
    <property type="project" value="InterPro"/>
</dbReference>
<evidence type="ECO:0000313" key="13">
    <source>
        <dbReference type="RefSeq" id="XP_010767448.1"/>
    </source>
</evidence>
<comment type="subcellular location">
    <subcellularLocation>
        <location evidence="1">Endomembrane system</location>
    </subcellularLocation>
</comment>
<reference evidence="13" key="1">
    <citation type="submission" date="2025-08" db="UniProtKB">
        <authorList>
            <consortium name="RefSeq"/>
        </authorList>
    </citation>
    <scope>IDENTIFICATION</scope>
    <source>
        <tissue evidence="13">Muscle</tissue>
    </source>
</reference>
<dbReference type="SUPFAM" id="SSF57440">
    <property type="entry name" value="Kringle-like"/>
    <property type="match status" value="1"/>
</dbReference>
<dbReference type="InterPro" id="IPR036943">
    <property type="entry name" value="FN_type2_sf"/>
</dbReference>
<dbReference type="Proteomes" id="UP000504611">
    <property type="component" value="Unplaced"/>
</dbReference>
<dbReference type="Pfam" id="PF00878">
    <property type="entry name" value="CIMR"/>
    <property type="match status" value="2"/>
</dbReference>
<sequence>MLRLQQCVYLFEWATPLVCSDATHTDTSGCQLTDSQLQFTFDLSILSGQVQVPVNSSIYHINVCGSVTEPACKQSAVCRVSGSGSDQSASSFGISKAMTMDFKHDEEAVLMQYGGGDPCPPVTDGGDVCLFPFTFMKKLYTECTKDGRSDGRMWCATTANYDTDKKWGFCNAASGKRQSSILFSCDQSEGHGSPKLLSETAGCSATFQWRTSAVCPPVKMECKLVSQHQTFDLRTLSSLTEPWRFSHHGDSYYINLCQGIHGGLTGCPEGATVCRRTAAGATHTLGKVYTQQMTYTGG</sequence>
<keyword evidence="2" id="KW-0813">Transport</keyword>
<keyword evidence="8 9" id="KW-1015">Disulfide bond</keyword>
<dbReference type="GO" id="GO:0038023">
    <property type="term" value="F:signaling receptor activity"/>
    <property type="evidence" value="ECO:0007669"/>
    <property type="project" value="InterPro"/>
</dbReference>
<dbReference type="SUPFAM" id="SSF50911">
    <property type="entry name" value="Mannose 6-phosphate receptor domain"/>
    <property type="match status" value="2"/>
</dbReference>
<dbReference type="PANTHER" id="PTHR15071">
    <property type="entry name" value="MANNOSE-6-PHOSPHATE RECEPTOR FAMILY MEMBER"/>
    <property type="match status" value="1"/>
</dbReference>
<dbReference type="GO" id="GO:0000139">
    <property type="term" value="C:Golgi membrane"/>
    <property type="evidence" value="ECO:0007669"/>
    <property type="project" value="UniProtKB-SubCell"/>
</dbReference>
<dbReference type="PRINTS" id="PR00013">
    <property type="entry name" value="FNTYPEII"/>
</dbReference>
<feature type="domain" description="MRH" evidence="11">
    <location>
        <begin position="35"/>
        <end position="217"/>
    </location>
</feature>
<dbReference type="Gene3D" id="2.70.130.10">
    <property type="entry name" value="Mannose-6-phosphate receptor binding domain"/>
    <property type="match status" value="2"/>
</dbReference>
<keyword evidence="12" id="KW-1185">Reference proteome</keyword>
<dbReference type="InterPro" id="IPR000562">
    <property type="entry name" value="FN_type2_dom"/>
</dbReference>
<evidence type="ECO:0000256" key="9">
    <source>
        <dbReference type="PROSITE-ProRule" id="PRU00479"/>
    </source>
</evidence>
<dbReference type="InterPro" id="IPR013806">
    <property type="entry name" value="Kringle-like"/>
</dbReference>
<evidence type="ECO:0000256" key="6">
    <source>
        <dbReference type="ARBA" id="ARBA00022989"/>
    </source>
</evidence>
<dbReference type="InterPro" id="IPR009011">
    <property type="entry name" value="Man6P_isomerase_rcpt-bd_dom_sf"/>
</dbReference>
<dbReference type="AlphaFoldDB" id="A0A6I9MVX6"/>
<evidence type="ECO:0000259" key="11">
    <source>
        <dbReference type="PROSITE" id="PS51914"/>
    </source>
</evidence>
<dbReference type="InterPro" id="IPR044865">
    <property type="entry name" value="MRH_dom"/>
</dbReference>
<keyword evidence="7" id="KW-0472">Membrane</keyword>
<dbReference type="PROSITE" id="PS51092">
    <property type="entry name" value="FN2_2"/>
    <property type="match status" value="1"/>
</dbReference>
<evidence type="ECO:0000256" key="3">
    <source>
        <dbReference type="ARBA" id="ARBA00022692"/>
    </source>
</evidence>